<dbReference type="RefSeq" id="WP_208343812.1">
    <property type="nucleotide sequence ID" value="NZ_CAWQFN010000376.1"/>
</dbReference>
<dbReference type="EMBL" id="JAALHA020000001">
    <property type="protein sequence ID" value="MDR9893304.1"/>
    <property type="molecule type" value="Genomic_DNA"/>
</dbReference>
<name>A0AAP5I3W5_9CYAN</name>
<keyword evidence="3" id="KW-1185">Reference proteome</keyword>
<keyword evidence="1" id="KW-1133">Transmembrane helix</keyword>
<sequence length="65" mass="6605">MNTQTLHAITPLFLASIGGVITIGMLFSPKLSDTQWTAGLGVASTAIAGAAGLAQTSTKEDKSQN</sequence>
<reference evidence="3" key="1">
    <citation type="journal article" date="2021" name="Science">
        <title>Hunting the eagle killer: A cyanobacterial neurotoxin causes vacuolar myelinopathy.</title>
        <authorList>
            <person name="Breinlinger S."/>
            <person name="Phillips T.J."/>
            <person name="Haram B.N."/>
            <person name="Mares J."/>
            <person name="Martinez Yerena J.A."/>
            <person name="Hrouzek P."/>
            <person name="Sobotka R."/>
            <person name="Henderson W.M."/>
            <person name="Schmieder P."/>
            <person name="Williams S.M."/>
            <person name="Lauderdale J.D."/>
            <person name="Wilde H.D."/>
            <person name="Gerrin W."/>
            <person name="Kust A."/>
            <person name="Washington J.W."/>
            <person name="Wagner C."/>
            <person name="Geier B."/>
            <person name="Liebeke M."/>
            <person name="Enke H."/>
            <person name="Niedermeyer T.H.J."/>
            <person name="Wilde S.B."/>
        </authorList>
    </citation>
    <scope>NUCLEOTIDE SEQUENCE [LARGE SCALE GENOMIC DNA]</scope>
    <source>
        <strain evidence="3">Thurmond2011</strain>
    </source>
</reference>
<accession>A0AAP5I3W5</accession>
<keyword evidence="1" id="KW-0472">Membrane</keyword>
<evidence type="ECO:0000256" key="1">
    <source>
        <dbReference type="SAM" id="Phobius"/>
    </source>
</evidence>
<protein>
    <submittedName>
        <fullName evidence="2">Uncharacterized protein</fullName>
    </submittedName>
</protein>
<dbReference type="Proteomes" id="UP000667802">
    <property type="component" value="Unassembled WGS sequence"/>
</dbReference>
<organism evidence="2 3">
    <name type="scientific">Aetokthonos hydrillicola Thurmond2011</name>
    <dbReference type="NCBI Taxonomy" id="2712845"/>
    <lineage>
        <taxon>Bacteria</taxon>
        <taxon>Bacillati</taxon>
        <taxon>Cyanobacteriota</taxon>
        <taxon>Cyanophyceae</taxon>
        <taxon>Nostocales</taxon>
        <taxon>Hapalosiphonaceae</taxon>
        <taxon>Aetokthonos</taxon>
    </lineage>
</organism>
<dbReference type="AlphaFoldDB" id="A0AAP5I3W5"/>
<keyword evidence="1" id="KW-0812">Transmembrane</keyword>
<comment type="caution">
    <text evidence="2">The sequence shown here is derived from an EMBL/GenBank/DDBJ whole genome shotgun (WGS) entry which is preliminary data.</text>
</comment>
<evidence type="ECO:0000313" key="2">
    <source>
        <dbReference type="EMBL" id="MDR9893304.1"/>
    </source>
</evidence>
<proteinExistence type="predicted"/>
<evidence type="ECO:0000313" key="3">
    <source>
        <dbReference type="Proteomes" id="UP000667802"/>
    </source>
</evidence>
<feature type="transmembrane region" description="Helical" evidence="1">
    <location>
        <begin position="6"/>
        <end position="27"/>
    </location>
</feature>
<gene>
    <name evidence="2" type="ORF">G7B40_001715</name>
</gene>